<dbReference type="AlphaFoldDB" id="A0AAN9GUF2"/>
<dbReference type="PANTHER" id="PTHR33667">
    <property type="entry name" value="SI:DKEY-57N24.6"/>
    <property type="match status" value="1"/>
</dbReference>
<feature type="region of interest" description="Disordered" evidence="1">
    <location>
        <begin position="1"/>
        <end position="49"/>
    </location>
</feature>
<sequence length="1139" mass="130187">MECRDSASPDMKRSEDLSLNAELLTDCGPDADESEDMPESSSVDEQTTTTFTTDSSYVVTCTVSIALAVFKEHEEYCTNSEKRKKGPKKEPSSEVVEAPRAEGYYCIEYNILPDKPEPIRADLVMFGTAAKLYMANKTKVLKPWREGNQVWVSWSQNLKVNVTRELLIKMASHKVTVRVWDSKDKLSFKARNDRPKAFRLPQERSAEDPDQMGGIRKMVFKMRAIYEKENRRTRTSMKNSKAPVSADHRKRLELRSATVPIKSGLTKEKCQIAPTKKTVFQKPTQEPAELMEANREKAAASLELSIAPLLAGSMMLIDCLGFCSGEVKEGFWNITLDQPLISEQLKAELNPLVITVLSASLPSSPVPFHVLKEKCLPVYCQYKFNNKPIYRTKGHDHNANIYFKDVNVIFTGPSPGKLFEFLRGPPMEIKVHDRDRKNEKPSSTPAVFGTDPNDAKLASVDLWTIHNALKADTEHQDPYGIAKLDLSDLLRGRRYLKLTLPISCSASEKNERRSSFEISSDTAMPVGHYLEADAQLKVQVQIAYPLHPEDGNNEGDSPFGRIIYVFKYNNTRILSKLTSEILQINADAFQLNHYPEETIQRVLSGHKISAKEKENKRLNVLTGFHLMDTALHLLVLEGLKDQAVKRLWTTVPIKLDGDEEEQVTVLYNSELSFSKRLYAMLDVGLSPICLLRPLETIMMEPLVFIRNTVPHACLEAMKRISHIRHAKKLQEAVHLNLFPSTDMVLSLSKEFGSDLGRKELWMATESQESQDTPDHLNIRMRTQIPLDNFNKEYLQWKQNEGNNVKDFIQANIEEVHRASSNLQKSKPNVLLHTVTDDQIIHYHNVQTMNSPTQSGELLYRELSKDSSCIRFSYPGFRSSFESNQHPKRPDDARIEELRMSWRENILHGNKLKPTLSRSRLPWIKRYQDFELYSKPPLQFGPELPLSIHLTGEALHEDQLQDAYAQYSRWQRKMLLGESSTGSGRLPEFKCHMKRAGLDKLQDILRDKPMKYSLKRPGMVLKPIPVISVVQPSETTGSAEKEANVPFAPGPFQNHSLSWDKNAIPRYSSQYSKFHFRDYWRPHSILHKRIALPFTDEEQSMHSFQKPAEGPQTPMKSAHFKHSRNIIEMRTNKDITLHVH</sequence>
<comment type="caution">
    <text evidence="3">The sequence shown here is derived from an EMBL/GenBank/DDBJ whole genome shotgun (WGS) entry which is preliminary data.</text>
</comment>
<feature type="domain" description="DUF4550" evidence="2">
    <location>
        <begin position="104"/>
        <end position="197"/>
    </location>
</feature>
<dbReference type="PANTHER" id="PTHR33667:SF7">
    <property type="entry name" value="RIKEN CDNA 1810020O05 GENE"/>
    <property type="match status" value="1"/>
</dbReference>
<gene>
    <name evidence="3" type="ORF">R3I93_020321</name>
</gene>
<name>A0AAN9GUF2_9TELE</name>
<accession>A0AAN9GUF2</accession>
<feature type="compositionally biased region" description="Basic and acidic residues" evidence="1">
    <location>
        <begin position="1"/>
        <end position="16"/>
    </location>
</feature>
<dbReference type="Proteomes" id="UP001364617">
    <property type="component" value="Unassembled WGS sequence"/>
</dbReference>
<dbReference type="InterPro" id="IPR027876">
    <property type="entry name" value="DUF4550"/>
</dbReference>
<evidence type="ECO:0000256" key="1">
    <source>
        <dbReference type="SAM" id="MobiDB-lite"/>
    </source>
</evidence>
<keyword evidence="4" id="KW-1185">Reference proteome</keyword>
<reference evidence="3 4" key="1">
    <citation type="submission" date="2024-02" db="EMBL/GenBank/DDBJ databases">
        <title>Chromosome-level genome assembly of the Eurasian Minnow (Phoxinus phoxinus).</title>
        <authorList>
            <person name="Oriowo T.O."/>
            <person name="Martin S."/>
            <person name="Stange M."/>
            <person name="Chrysostomakis Y."/>
            <person name="Brown T."/>
            <person name="Winkler S."/>
            <person name="Kukowka S."/>
            <person name="Myers E.W."/>
            <person name="Bohne A."/>
        </authorList>
    </citation>
    <scope>NUCLEOTIDE SEQUENCE [LARGE SCALE GENOMIC DNA]</scope>
    <source>
        <strain evidence="3">ZFMK-TIS-60720</strain>
        <tissue evidence="3">Whole Organism</tissue>
    </source>
</reference>
<evidence type="ECO:0000259" key="2">
    <source>
        <dbReference type="Pfam" id="PF15084"/>
    </source>
</evidence>
<protein>
    <recommendedName>
        <fullName evidence="2">DUF4550 domain-containing protein</fullName>
    </recommendedName>
</protein>
<dbReference type="Pfam" id="PF15084">
    <property type="entry name" value="DUF4550"/>
    <property type="match status" value="1"/>
</dbReference>
<feature type="compositionally biased region" description="Acidic residues" evidence="1">
    <location>
        <begin position="29"/>
        <end position="38"/>
    </location>
</feature>
<evidence type="ECO:0000313" key="3">
    <source>
        <dbReference type="EMBL" id="KAK7127703.1"/>
    </source>
</evidence>
<dbReference type="EMBL" id="JAYKXH010000022">
    <property type="protein sequence ID" value="KAK7127703.1"/>
    <property type="molecule type" value="Genomic_DNA"/>
</dbReference>
<organism evidence="3 4">
    <name type="scientific">Phoxinus phoxinus</name>
    <name type="common">Eurasian minnow</name>
    <dbReference type="NCBI Taxonomy" id="58324"/>
    <lineage>
        <taxon>Eukaryota</taxon>
        <taxon>Metazoa</taxon>
        <taxon>Chordata</taxon>
        <taxon>Craniata</taxon>
        <taxon>Vertebrata</taxon>
        <taxon>Euteleostomi</taxon>
        <taxon>Actinopterygii</taxon>
        <taxon>Neopterygii</taxon>
        <taxon>Teleostei</taxon>
        <taxon>Ostariophysi</taxon>
        <taxon>Cypriniformes</taxon>
        <taxon>Leuciscidae</taxon>
        <taxon>Phoxininae</taxon>
        <taxon>Phoxinus</taxon>
    </lineage>
</organism>
<evidence type="ECO:0000313" key="4">
    <source>
        <dbReference type="Proteomes" id="UP001364617"/>
    </source>
</evidence>
<proteinExistence type="predicted"/>